<keyword evidence="3" id="KW-1185">Reference proteome</keyword>
<feature type="non-terminal residue" evidence="2">
    <location>
        <position position="1"/>
    </location>
</feature>
<protein>
    <submittedName>
        <fullName evidence="2">Uncharacterized protein</fullName>
    </submittedName>
</protein>
<dbReference type="EMBL" id="BLLF01000589">
    <property type="protein sequence ID" value="GFH13228.1"/>
    <property type="molecule type" value="Genomic_DNA"/>
</dbReference>
<sequence length="238" mass="24772">MQALYAYAHAGTILTNQPHQVSRSSPTARQHAIAISGNAVLAAARLGPSTSPALQYSPTASSDQVSYDACSGTPHQPGSHHANTPDPSPQPSAVQQQPSNPGTHPPVAQLVCLDSDEEQDLPQQSTPAPRSLAHRPAHRQQPGAAAKLASCTHSAWQHASRTPAYWAPPGTAVNWPMPAAVRPTAAGMDTVDPNLGVLEWLDRQHMAGHGLPHPTSMPTAGSPPSPVTPYASGSPMAL</sequence>
<dbReference type="AlphaFoldDB" id="A0A699Z100"/>
<evidence type="ECO:0000313" key="3">
    <source>
        <dbReference type="Proteomes" id="UP000485058"/>
    </source>
</evidence>
<dbReference type="Proteomes" id="UP000485058">
    <property type="component" value="Unassembled WGS sequence"/>
</dbReference>
<feature type="compositionally biased region" description="Low complexity" evidence="1">
    <location>
        <begin position="91"/>
        <end position="101"/>
    </location>
</feature>
<organism evidence="2 3">
    <name type="scientific">Haematococcus lacustris</name>
    <name type="common">Green alga</name>
    <name type="synonym">Haematococcus pluvialis</name>
    <dbReference type="NCBI Taxonomy" id="44745"/>
    <lineage>
        <taxon>Eukaryota</taxon>
        <taxon>Viridiplantae</taxon>
        <taxon>Chlorophyta</taxon>
        <taxon>core chlorophytes</taxon>
        <taxon>Chlorophyceae</taxon>
        <taxon>CS clade</taxon>
        <taxon>Chlamydomonadales</taxon>
        <taxon>Haematococcaceae</taxon>
        <taxon>Haematococcus</taxon>
    </lineage>
</organism>
<comment type="caution">
    <text evidence="2">The sequence shown here is derived from an EMBL/GenBank/DDBJ whole genome shotgun (WGS) entry which is preliminary data.</text>
</comment>
<evidence type="ECO:0000313" key="2">
    <source>
        <dbReference type="EMBL" id="GFH13228.1"/>
    </source>
</evidence>
<reference evidence="2 3" key="1">
    <citation type="submission" date="2020-02" db="EMBL/GenBank/DDBJ databases">
        <title>Draft genome sequence of Haematococcus lacustris strain NIES-144.</title>
        <authorList>
            <person name="Morimoto D."/>
            <person name="Nakagawa S."/>
            <person name="Yoshida T."/>
            <person name="Sawayama S."/>
        </authorList>
    </citation>
    <scope>NUCLEOTIDE SEQUENCE [LARGE SCALE GENOMIC DNA]</scope>
    <source>
        <strain evidence="2 3">NIES-144</strain>
    </source>
</reference>
<gene>
    <name evidence="2" type="ORF">HaLaN_09068</name>
</gene>
<feature type="region of interest" description="Disordered" evidence="1">
    <location>
        <begin position="207"/>
        <end position="238"/>
    </location>
</feature>
<accession>A0A699Z100</accession>
<evidence type="ECO:0000256" key="1">
    <source>
        <dbReference type="SAM" id="MobiDB-lite"/>
    </source>
</evidence>
<feature type="non-terminal residue" evidence="2">
    <location>
        <position position="238"/>
    </location>
</feature>
<feature type="region of interest" description="Disordered" evidence="1">
    <location>
        <begin position="50"/>
        <end position="148"/>
    </location>
</feature>
<feature type="compositionally biased region" description="Polar residues" evidence="1">
    <location>
        <begin position="50"/>
        <end position="65"/>
    </location>
</feature>
<proteinExistence type="predicted"/>
<name>A0A699Z100_HAELA</name>